<dbReference type="OrthoDB" id="10262710at2759"/>
<dbReference type="Pfam" id="PF01231">
    <property type="entry name" value="IDO"/>
    <property type="match status" value="1"/>
</dbReference>
<dbReference type="InterPro" id="IPR037217">
    <property type="entry name" value="Trp/Indoleamine_2_3_dOase-like"/>
</dbReference>
<keyword evidence="4" id="KW-0349">Heme</keyword>
<reference evidence="6" key="1">
    <citation type="journal article" date="2015" name="Nat. Genet.">
        <title>The genome and transcriptome of the zoonotic hookworm Ancylostoma ceylanicum identify infection-specific gene families.</title>
        <authorList>
            <person name="Schwarz E.M."/>
            <person name="Hu Y."/>
            <person name="Antoshechkin I."/>
            <person name="Miller M.M."/>
            <person name="Sternberg P.W."/>
            <person name="Aroian R.V."/>
        </authorList>
    </citation>
    <scope>NUCLEOTIDE SEQUENCE</scope>
    <source>
        <strain evidence="6">HY135</strain>
    </source>
</reference>
<evidence type="ECO:0008006" key="7">
    <source>
        <dbReference type="Google" id="ProtNLM"/>
    </source>
</evidence>
<dbReference type="GO" id="GO:0005737">
    <property type="term" value="C:cytoplasm"/>
    <property type="evidence" value="ECO:0007669"/>
    <property type="project" value="TreeGrafter"/>
</dbReference>
<evidence type="ECO:0000256" key="2">
    <source>
        <dbReference type="ARBA" id="ARBA00022723"/>
    </source>
</evidence>
<dbReference type="GO" id="GO:0033754">
    <property type="term" value="F:indoleamine 2,3-dioxygenase activity"/>
    <property type="evidence" value="ECO:0007669"/>
    <property type="project" value="TreeGrafter"/>
</dbReference>
<gene>
    <name evidence="5" type="primary">Acey_s0704.g1677</name>
    <name evidence="5" type="ORF">Y032_0704g1677</name>
</gene>
<dbReference type="GO" id="GO:0019441">
    <property type="term" value="P:L-tryptophan catabolic process to kynurenine"/>
    <property type="evidence" value="ECO:0007669"/>
    <property type="project" value="InterPro"/>
</dbReference>
<dbReference type="InterPro" id="IPR000898">
    <property type="entry name" value="Indolamine_dOase"/>
</dbReference>
<keyword evidence="3 4" id="KW-0408">Iron</keyword>
<feature type="binding site" description="proximal binding residue" evidence="4">
    <location>
        <position position="447"/>
    </location>
    <ligand>
        <name>heme b</name>
        <dbReference type="ChEBI" id="CHEBI:60344"/>
    </ligand>
    <ligandPart>
        <name>Fe</name>
        <dbReference type="ChEBI" id="CHEBI:18248"/>
    </ligandPart>
</feature>
<accession>A0A016WH90</accession>
<dbReference type="PANTHER" id="PTHR28657:SF5">
    <property type="entry name" value="INDOLEAMINE 2,3-DIOXYGENASE"/>
    <property type="match status" value="1"/>
</dbReference>
<dbReference type="AlphaFoldDB" id="A0A016WH90"/>
<keyword evidence="2 4" id="KW-0479">Metal-binding</keyword>
<comment type="similarity">
    <text evidence="1">Belongs to the indoleamine 2,3-dioxygenase family.</text>
</comment>
<dbReference type="GO" id="GO:0020037">
    <property type="term" value="F:heme binding"/>
    <property type="evidence" value="ECO:0007669"/>
    <property type="project" value="InterPro"/>
</dbReference>
<evidence type="ECO:0000313" key="6">
    <source>
        <dbReference type="Proteomes" id="UP000024635"/>
    </source>
</evidence>
<evidence type="ECO:0000313" key="5">
    <source>
        <dbReference type="EMBL" id="EYC38642.1"/>
    </source>
</evidence>
<protein>
    <recommendedName>
        <fullName evidence="7">Indoleamine 2,3-dioxygenase</fullName>
    </recommendedName>
</protein>
<dbReference type="SUPFAM" id="SSF140959">
    <property type="entry name" value="Indolic compounds 2,3-dioxygenase-like"/>
    <property type="match status" value="1"/>
</dbReference>
<dbReference type="PANTHER" id="PTHR28657">
    <property type="entry name" value="INDOLEAMINE 2,3-DIOXYGENASE"/>
    <property type="match status" value="1"/>
</dbReference>
<dbReference type="GO" id="GO:0034354">
    <property type="term" value="P:'de novo' NAD+ biosynthetic process from L-tryptophan"/>
    <property type="evidence" value="ECO:0007669"/>
    <property type="project" value="TreeGrafter"/>
</dbReference>
<dbReference type="GO" id="GO:0046872">
    <property type="term" value="F:metal ion binding"/>
    <property type="evidence" value="ECO:0007669"/>
    <property type="project" value="UniProtKB-KW"/>
</dbReference>
<sequence length="485" mass="55088">MLLKNASPFAFEYSRIVNSKRHKGRDRVAAFLGRDTRVGVLALVVCFCQQQRTRVLCRSRQPGCPRRGPAPRLQPLEFPVHSIIDDSERHWDCLAERGSGTAGGEAVMRSRAQMTFDETEEALSRFRVSRELGFLTRCDMSKMHEYYRPWIDLCDNMVELIRKNQVQQAVLQLPLLTTDKLVTYEDWRTAHLLLVTMASGYLWSGNPKEAPFVLPRSISQPLTAVSEQLGIRPVICHASACLANWHLIDNNQPFSPDNLQLNAFTFLNSRGNHWFFVVTAQIEKDFAPCIYEIVRAVCFSIRGKLHYVDSALSSIVTCLNNASATMKRMNEHLSPKEFYHELRPFLWGYNEGSLKQNGIIFEGMEDMGHLKYGGGSAAQSSTIQLIDAFLKVEHTGAEKDFLIEQREYMPREHRQLLEWVEASTPVGKSTPGREQALEALRAFRCTHLNTVAQYILTQIEHPSSTTGTGGTPFMQFLKNVRADTE</sequence>
<evidence type="ECO:0000256" key="4">
    <source>
        <dbReference type="PIRSR" id="PIRSR600898-1"/>
    </source>
</evidence>
<dbReference type="EMBL" id="JARK01000304">
    <property type="protein sequence ID" value="EYC38642.1"/>
    <property type="molecule type" value="Genomic_DNA"/>
</dbReference>
<dbReference type="Proteomes" id="UP000024635">
    <property type="component" value="Unassembled WGS sequence"/>
</dbReference>
<comment type="caution">
    <text evidence="5">The sequence shown here is derived from an EMBL/GenBank/DDBJ whole genome shotgun (WGS) entry which is preliminary data.</text>
</comment>
<dbReference type="STRING" id="53326.A0A016WH90"/>
<organism evidence="5 6">
    <name type="scientific">Ancylostoma ceylanicum</name>
    <dbReference type="NCBI Taxonomy" id="53326"/>
    <lineage>
        <taxon>Eukaryota</taxon>
        <taxon>Metazoa</taxon>
        <taxon>Ecdysozoa</taxon>
        <taxon>Nematoda</taxon>
        <taxon>Chromadorea</taxon>
        <taxon>Rhabditida</taxon>
        <taxon>Rhabditina</taxon>
        <taxon>Rhabditomorpha</taxon>
        <taxon>Strongyloidea</taxon>
        <taxon>Ancylostomatidae</taxon>
        <taxon>Ancylostomatinae</taxon>
        <taxon>Ancylostoma</taxon>
    </lineage>
</organism>
<evidence type="ECO:0000256" key="3">
    <source>
        <dbReference type="ARBA" id="ARBA00023004"/>
    </source>
</evidence>
<name>A0A016WH90_9BILA</name>
<proteinExistence type="inferred from homology"/>
<keyword evidence="6" id="KW-1185">Reference proteome</keyword>
<dbReference type="GO" id="GO:0004833">
    <property type="term" value="F:L-tryptophan 2,3-dioxygenase activity"/>
    <property type="evidence" value="ECO:0007669"/>
    <property type="project" value="TreeGrafter"/>
</dbReference>
<dbReference type="PROSITE" id="PS00876">
    <property type="entry name" value="IDO_1"/>
    <property type="match status" value="1"/>
</dbReference>
<dbReference type="Gene3D" id="1.20.58.480">
    <property type="match status" value="1"/>
</dbReference>
<evidence type="ECO:0000256" key="1">
    <source>
        <dbReference type="ARBA" id="ARBA00007119"/>
    </source>
</evidence>